<dbReference type="InterPro" id="IPR035965">
    <property type="entry name" value="PAS-like_dom_sf"/>
</dbReference>
<dbReference type="InterPro" id="IPR001610">
    <property type="entry name" value="PAC"/>
</dbReference>
<evidence type="ECO:0000256" key="7">
    <source>
        <dbReference type="SAM" id="Phobius"/>
    </source>
</evidence>
<dbReference type="FunFam" id="1.10.287.950:FF:000001">
    <property type="entry name" value="Methyl-accepting chemotaxis sensory transducer"/>
    <property type="match status" value="1"/>
</dbReference>
<accession>G8LCZ3</accession>
<dbReference type="Proteomes" id="UP000007838">
    <property type="component" value="Chromosome"/>
</dbReference>
<feature type="transmembrane region" description="Helical" evidence="7">
    <location>
        <begin position="200"/>
        <end position="219"/>
    </location>
</feature>
<dbReference type="Gene3D" id="1.10.287.950">
    <property type="entry name" value="Methyl-accepting chemotaxis protein"/>
    <property type="match status" value="1"/>
</dbReference>
<dbReference type="InterPro" id="IPR013655">
    <property type="entry name" value="PAS_fold_3"/>
</dbReference>
<keyword evidence="2" id="KW-0488">Methylation</keyword>
<keyword evidence="9" id="KW-0675">Receptor</keyword>
<dbReference type="InterPro" id="IPR004090">
    <property type="entry name" value="Chemotax_Me-accpt_rcpt"/>
</dbReference>
<dbReference type="InterPro" id="IPR004089">
    <property type="entry name" value="MCPsignal_dom"/>
</dbReference>
<feature type="domain" description="Methyl-accepting transducer" evidence="8">
    <location>
        <begin position="273"/>
        <end position="502"/>
    </location>
</feature>
<keyword evidence="7" id="KW-1133">Transmembrane helix</keyword>
<evidence type="ECO:0000313" key="10">
    <source>
        <dbReference type="Proteomes" id="UP000007838"/>
    </source>
</evidence>
<comment type="subcellular location">
    <subcellularLocation>
        <location evidence="1">Cell inner membrane</location>
        <topology evidence="1">Multi-pass membrane protein</topology>
    </subcellularLocation>
</comment>
<dbReference type="InterPro" id="IPR051310">
    <property type="entry name" value="MCP_chemotaxis"/>
</dbReference>
<keyword evidence="7" id="KW-0812">Transmembrane</keyword>
<dbReference type="GO" id="GO:0004888">
    <property type="term" value="F:transmembrane signaling receptor activity"/>
    <property type="evidence" value="ECO:0007669"/>
    <property type="project" value="InterPro"/>
</dbReference>
<evidence type="ECO:0000256" key="1">
    <source>
        <dbReference type="ARBA" id="ARBA00004429"/>
    </source>
</evidence>
<dbReference type="Pfam" id="PF00015">
    <property type="entry name" value="MCPsignal"/>
    <property type="match status" value="1"/>
</dbReference>
<feature type="transmembrane region" description="Helical" evidence="7">
    <location>
        <begin position="175"/>
        <end position="194"/>
    </location>
</feature>
<dbReference type="NCBIfam" id="TIGR00229">
    <property type="entry name" value="sensory_box"/>
    <property type="match status" value="1"/>
</dbReference>
<evidence type="ECO:0000256" key="5">
    <source>
        <dbReference type="ARBA" id="ARBA00029447"/>
    </source>
</evidence>
<dbReference type="SMART" id="SM00283">
    <property type="entry name" value="MA"/>
    <property type="match status" value="1"/>
</dbReference>
<evidence type="ECO:0000313" key="9">
    <source>
        <dbReference type="EMBL" id="AEW73816.1"/>
    </source>
</evidence>
<dbReference type="GO" id="GO:0007165">
    <property type="term" value="P:signal transduction"/>
    <property type="evidence" value="ECO:0007669"/>
    <property type="project" value="UniProtKB-KW"/>
</dbReference>
<dbReference type="EMBL" id="CP002886">
    <property type="protein sequence ID" value="AEW73816.1"/>
    <property type="molecule type" value="Genomic_DNA"/>
</dbReference>
<dbReference type="Gene3D" id="3.30.450.20">
    <property type="entry name" value="PAS domain"/>
    <property type="match status" value="1"/>
</dbReference>
<dbReference type="KEGG" id="eec:EcWSU1_02381"/>
<dbReference type="SMART" id="SM00086">
    <property type="entry name" value="PAC"/>
    <property type="match status" value="1"/>
</dbReference>
<evidence type="ECO:0000256" key="3">
    <source>
        <dbReference type="ARBA" id="ARBA00022500"/>
    </source>
</evidence>
<sequence length="517" mass="57116">MTMGLLMRNNTPVTQNEYLLNEGSTLMSTTNTHSHITYANSAFIDASGYKEESLLGEPHNLIRHPDMPAEAFGDMWFTLQQGETWTGLVKNRRQNGDHYWVRANVTPVYQDETLTGYISVRNIPSREEIAVSEKRYEKVRNNELKHHRFYKGLFVRHGLFSFASLFKRLSTSKRIHLGIAITALFACLQLFIFADRIVESVGLALLFIALAVYLHAQIAKPVKSIVQQMQRVVSGRKADYYHFDRVDEIGLMMRMVNQSGLNLHSLVDDVGAQISGISTISQQVAKEGMALQTRTEETADFLQQTASAVEEIASAVQQTAETAKDAILMADRTRTSAHRGEAMMKETIGMMQSVSQDNSQIVDIISVIDRIAFQTNILALNAAVEAARAGDAGRGFAVVAAEVRNLAQHSATAAKEIKTLIEKNVSSVNAGVEKVEQTESQLTVMIGNVMEMSSLIKEIGHATQEQTQALTLINASISRIGTMTQNNTGMVDNVTDAAHHLTQRTTRLQQAIAVFGG</sequence>
<reference evidence="9 10" key="1">
    <citation type="journal article" date="2011" name="Stand. Genomic Sci.">
        <title>Complete genome of the onion pathogen Enterobacter cloacae EcWSU1.</title>
        <authorList>
            <person name="Humann J.L."/>
            <person name="Wildung M."/>
            <person name="Cheng C.H."/>
            <person name="Lee T."/>
            <person name="Stewart J.E."/>
            <person name="Drew J.C."/>
            <person name="Triplett E.W."/>
            <person name="Main D."/>
            <person name="Schroeder B.K."/>
        </authorList>
    </citation>
    <scope>NUCLEOTIDE SEQUENCE [LARGE SCALE GENOMIC DNA]</scope>
    <source>
        <strain evidence="9 10">EcWSU1</strain>
    </source>
</reference>
<organism evidence="9 10">
    <name type="scientific">Enterobacter ludwigii</name>
    <dbReference type="NCBI Taxonomy" id="299767"/>
    <lineage>
        <taxon>Bacteria</taxon>
        <taxon>Pseudomonadati</taxon>
        <taxon>Pseudomonadota</taxon>
        <taxon>Gammaproteobacteria</taxon>
        <taxon>Enterobacterales</taxon>
        <taxon>Enterobacteriaceae</taxon>
        <taxon>Enterobacter</taxon>
        <taxon>Enterobacter cloacae complex</taxon>
    </lineage>
</organism>
<name>G8LCZ3_9ENTR</name>
<evidence type="ECO:0000256" key="2">
    <source>
        <dbReference type="ARBA" id="ARBA00022481"/>
    </source>
</evidence>
<dbReference type="CDD" id="cd11386">
    <property type="entry name" value="MCP_signal"/>
    <property type="match status" value="1"/>
</dbReference>
<dbReference type="SUPFAM" id="SSF55785">
    <property type="entry name" value="PYP-like sensor domain (PAS domain)"/>
    <property type="match status" value="1"/>
</dbReference>
<keyword evidence="4 6" id="KW-0807">Transducer</keyword>
<dbReference type="PRINTS" id="PR00260">
    <property type="entry name" value="CHEMTRNSDUCR"/>
</dbReference>
<dbReference type="GO" id="GO:0006935">
    <property type="term" value="P:chemotaxis"/>
    <property type="evidence" value="ECO:0007669"/>
    <property type="project" value="UniProtKB-KW"/>
</dbReference>
<evidence type="ECO:0000256" key="6">
    <source>
        <dbReference type="PROSITE-ProRule" id="PRU00284"/>
    </source>
</evidence>
<dbReference type="HOGENOM" id="CLU_000445_107_26_6"/>
<protein>
    <submittedName>
        <fullName evidence="9">Aerotaxis receptor</fullName>
    </submittedName>
</protein>
<dbReference type="SUPFAM" id="SSF58104">
    <property type="entry name" value="Methyl-accepting chemotaxis protein (MCP) signaling domain"/>
    <property type="match status" value="1"/>
</dbReference>
<dbReference type="PROSITE" id="PS50111">
    <property type="entry name" value="CHEMOTAXIS_TRANSDUC_2"/>
    <property type="match status" value="1"/>
</dbReference>
<keyword evidence="3" id="KW-0145">Chemotaxis</keyword>
<evidence type="ECO:0000259" key="8">
    <source>
        <dbReference type="PROSITE" id="PS50111"/>
    </source>
</evidence>
<gene>
    <name evidence="9" type="primary">aer</name>
    <name evidence="9" type="ORF">EcWSU1_02381</name>
</gene>
<dbReference type="PANTHER" id="PTHR43531:SF7">
    <property type="entry name" value="AEROTAXIS RECEPTOR"/>
    <property type="match status" value="1"/>
</dbReference>
<keyword evidence="7" id="KW-0472">Membrane</keyword>
<dbReference type="AlphaFoldDB" id="G8LCZ3"/>
<dbReference type="Pfam" id="PF08447">
    <property type="entry name" value="PAS_3"/>
    <property type="match status" value="1"/>
</dbReference>
<dbReference type="InterPro" id="IPR000014">
    <property type="entry name" value="PAS"/>
</dbReference>
<dbReference type="GO" id="GO:0005886">
    <property type="term" value="C:plasma membrane"/>
    <property type="evidence" value="ECO:0007669"/>
    <property type="project" value="UniProtKB-SubCell"/>
</dbReference>
<dbReference type="eggNOG" id="COG0840">
    <property type="taxonomic scope" value="Bacteria"/>
</dbReference>
<comment type="similarity">
    <text evidence="5">Belongs to the methyl-accepting chemotaxis (MCP) protein family.</text>
</comment>
<evidence type="ECO:0000256" key="4">
    <source>
        <dbReference type="ARBA" id="ARBA00023224"/>
    </source>
</evidence>
<dbReference type="CDD" id="cd00130">
    <property type="entry name" value="PAS"/>
    <property type="match status" value="1"/>
</dbReference>
<proteinExistence type="inferred from homology"/>
<dbReference type="PANTHER" id="PTHR43531">
    <property type="entry name" value="PROTEIN ICFG"/>
    <property type="match status" value="1"/>
</dbReference>